<evidence type="ECO:0000259" key="2">
    <source>
        <dbReference type="PROSITE" id="PS50191"/>
    </source>
</evidence>
<organism evidence="4 7">
    <name type="scientific">Cafeteria roenbergensis</name>
    <name type="common">Marine flagellate</name>
    <dbReference type="NCBI Taxonomy" id="33653"/>
    <lineage>
        <taxon>Eukaryota</taxon>
        <taxon>Sar</taxon>
        <taxon>Stramenopiles</taxon>
        <taxon>Bigyra</taxon>
        <taxon>Opalozoa</taxon>
        <taxon>Bicosoecida</taxon>
        <taxon>Cafeteriaceae</taxon>
        <taxon>Cafeteria</taxon>
    </lineage>
</organism>
<dbReference type="PANTHER" id="PTHR45657">
    <property type="entry name" value="CRAL-TRIO DOMAIN-CONTAINING PROTEIN YKL091C-RELATED"/>
    <property type="match status" value="1"/>
</dbReference>
<dbReference type="EMBL" id="VLTM01000119">
    <property type="protein sequence ID" value="KAA0150922.1"/>
    <property type="molecule type" value="Genomic_DNA"/>
</dbReference>
<evidence type="ECO:0000313" key="8">
    <source>
        <dbReference type="Proteomes" id="UP000324907"/>
    </source>
</evidence>
<protein>
    <recommendedName>
        <fullName evidence="2">CRAL-TRIO domain-containing protein</fullName>
    </recommendedName>
</protein>
<evidence type="ECO:0000256" key="1">
    <source>
        <dbReference type="SAM" id="MobiDB-lite"/>
    </source>
</evidence>
<gene>
    <name evidence="3" type="ORF">CROE0942_LOCUS4268</name>
    <name evidence="6" type="ORF">FNF28_00154</name>
    <name evidence="4" type="ORF">FNF29_07588</name>
    <name evidence="5" type="ORF">FNF31_06923</name>
</gene>
<evidence type="ECO:0000313" key="5">
    <source>
        <dbReference type="EMBL" id="KAA0150922.1"/>
    </source>
</evidence>
<dbReference type="InterPro" id="IPR001251">
    <property type="entry name" value="CRAL-TRIO_dom"/>
</dbReference>
<dbReference type="Gene3D" id="3.40.525.10">
    <property type="entry name" value="CRAL-TRIO lipid binding domain"/>
    <property type="match status" value="1"/>
</dbReference>
<dbReference type="EMBL" id="HBET01006373">
    <property type="protein sequence ID" value="CAD8559932.1"/>
    <property type="molecule type" value="Transcribed_RNA"/>
</dbReference>
<dbReference type="InterPro" id="IPR036865">
    <property type="entry name" value="CRAL-TRIO_dom_sf"/>
</dbReference>
<proteinExistence type="predicted"/>
<dbReference type="InterPro" id="IPR051026">
    <property type="entry name" value="PI/PC_transfer"/>
</dbReference>
<dbReference type="Proteomes" id="UP000325113">
    <property type="component" value="Unassembled WGS sequence"/>
</dbReference>
<accession>A0A5A8C2E9</accession>
<dbReference type="Proteomes" id="UP000324907">
    <property type="component" value="Unassembled WGS sequence"/>
</dbReference>
<feature type="region of interest" description="Disordered" evidence="1">
    <location>
        <begin position="448"/>
        <end position="476"/>
    </location>
</feature>
<dbReference type="PROSITE" id="PS50191">
    <property type="entry name" value="CRAL_TRIO"/>
    <property type="match status" value="1"/>
</dbReference>
<keyword evidence="7" id="KW-1185">Reference proteome</keyword>
<dbReference type="SUPFAM" id="SSF52087">
    <property type="entry name" value="CRAL/TRIO domain"/>
    <property type="match status" value="1"/>
</dbReference>
<dbReference type="EMBL" id="VLTN01000072">
    <property type="protein sequence ID" value="KAA0147098.1"/>
    <property type="molecule type" value="Genomic_DNA"/>
</dbReference>
<dbReference type="OMA" id="VNACEDK"/>
<dbReference type="SUPFAM" id="SSF46938">
    <property type="entry name" value="CRAL/TRIO N-terminal domain"/>
    <property type="match status" value="1"/>
</dbReference>
<feature type="domain" description="CRAL-TRIO" evidence="2">
    <location>
        <begin position="102"/>
        <end position="280"/>
    </location>
</feature>
<dbReference type="InterPro" id="IPR036273">
    <property type="entry name" value="CRAL/TRIO_N_dom_sf"/>
</dbReference>
<evidence type="ECO:0000313" key="4">
    <source>
        <dbReference type="EMBL" id="KAA0147098.1"/>
    </source>
</evidence>
<dbReference type="CDD" id="cd00170">
    <property type="entry name" value="SEC14"/>
    <property type="match status" value="1"/>
</dbReference>
<dbReference type="Pfam" id="PF00650">
    <property type="entry name" value="CRAL_TRIO"/>
    <property type="match status" value="1"/>
</dbReference>
<dbReference type="Proteomes" id="UP000323011">
    <property type="component" value="Unassembled WGS sequence"/>
</dbReference>
<dbReference type="SMART" id="SM00516">
    <property type="entry name" value="SEC14"/>
    <property type="match status" value="1"/>
</dbReference>
<dbReference type="PANTHER" id="PTHR45657:SF1">
    <property type="entry name" value="CRAL-TRIO DOMAIN-CONTAINING PROTEIN YKL091C-RELATED"/>
    <property type="match status" value="1"/>
</dbReference>
<reference evidence="3" key="2">
    <citation type="submission" date="2021-01" db="EMBL/GenBank/DDBJ databases">
        <authorList>
            <person name="Corre E."/>
            <person name="Pelletier E."/>
            <person name="Niang G."/>
            <person name="Scheremetjew M."/>
            <person name="Finn R."/>
            <person name="Kale V."/>
            <person name="Holt S."/>
            <person name="Cochrane G."/>
            <person name="Meng A."/>
            <person name="Brown T."/>
            <person name="Cohen L."/>
        </authorList>
    </citation>
    <scope>NUCLEOTIDE SEQUENCE</scope>
    <source>
        <strain evidence="3">E4-10</strain>
    </source>
</reference>
<evidence type="ECO:0000313" key="3">
    <source>
        <dbReference type="EMBL" id="CAD8559932.1"/>
    </source>
</evidence>
<dbReference type="EMBL" id="VLTL01000002">
    <property type="protein sequence ID" value="KAA0172151.1"/>
    <property type="molecule type" value="Genomic_DNA"/>
</dbReference>
<evidence type="ECO:0000313" key="9">
    <source>
        <dbReference type="Proteomes" id="UP000325113"/>
    </source>
</evidence>
<sequence>MAAAKPVAGTTNWTRDGTGFTWDLSKEQSEILDKFIVDAKDHLERIKFPHEPLREAGARFLRARKYDAAAAMAMAEASHKWRDEAKLEDHATVPTEELLGCPVDELNAFYPNVYLPVLDSHFRPVYMERTGRIDVPALMCSTGQEGLLAWHKKQLVTTTPLKLANATKARTDGRVVNSSTTIMDMEGFTMGMLMGATKEYLGKITSMDSDNFPETLGTTLLINTPTIFSVAWGIIKGFIDPRTQAKVKVLGTNYHEALTELMGGPDKVPVEYGGTLVVPGIFASTLNTKAVHAGKKHSVAIRCSAGQGMRVRWISDPADIEFTVVAITGGADKLSAVVLDPAKHAEESGATVVYPKQAHPNSKTVTVQCRVEAADVKEETVFVATWDNSAGWNQRIVRFFAGTLPTEAEAADAYAQELEEHGIPTEQAVKALRERGYAAKASEVEAAAAGASAESSSADSGAGAAAAASAAATAAE</sequence>
<evidence type="ECO:0000313" key="7">
    <source>
        <dbReference type="Proteomes" id="UP000323011"/>
    </source>
</evidence>
<evidence type="ECO:0000313" key="6">
    <source>
        <dbReference type="EMBL" id="KAA0172151.1"/>
    </source>
</evidence>
<reference evidence="7 8" key="1">
    <citation type="submission" date="2019-07" db="EMBL/GenBank/DDBJ databases">
        <title>Genomes of Cafeteria roenbergensis.</title>
        <authorList>
            <person name="Fischer M.G."/>
            <person name="Hackl T."/>
            <person name="Roman M."/>
        </authorList>
    </citation>
    <scope>NUCLEOTIDE SEQUENCE [LARGE SCALE GENOMIC DNA]</scope>
    <source>
        <strain evidence="4 7">BVI</strain>
        <strain evidence="5 9">Cflag</strain>
        <strain evidence="6 8">RCC970-E3</strain>
    </source>
</reference>
<name>A0A5A8C2E9_CAFRO</name>
<dbReference type="AlphaFoldDB" id="A0A5A8C2E9"/>